<protein>
    <submittedName>
        <fullName evidence="2">Uncharacterized protein</fullName>
    </submittedName>
</protein>
<evidence type="ECO:0000313" key="3">
    <source>
        <dbReference type="Proteomes" id="UP000053370"/>
    </source>
</evidence>
<dbReference type="OrthoDB" id="1072289at2"/>
<dbReference type="Proteomes" id="UP000053370">
    <property type="component" value="Unassembled WGS sequence"/>
</dbReference>
<evidence type="ECO:0000313" key="2">
    <source>
        <dbReference type="EMBL" id="GAP40948.1"/>
    </source>
</evidence>
<keyword evidence="1" id="KW-1133">Transmembrane helix</keyword>
<dbReference type="RefSeq" id="WP_062281177.1">
    <property type="nucleotide sequence ID" value="NZ_DF968181.1"/>
</dbReference>
<keyword evidence="1" id="KW-0472">Membrane</keyword>
<proteinExistence type="predicted"/>
<organism evidence="2">
    <name type="scientific">Flexilinea flocculi</name>
    <dbReference type="NCBI Taxonomy" id="1678840"/>
    <lineage>
        <taxon>Bacteria</taxon>
        <taxon>Bacillati</taxon>
        <taxon>Chloroflexota</taxon>
        <taxon>Anaerolineae</taxon>
        <taxon>Anaerolineales</taxon>
        <taxon>Anaerolineaceae</taxon>
        <taxon>Flexilinea</taxon>
    </lineage>
</organism>
<keyword evidence="1" id="KW-0812">Transmembrane</keyword>
<feature type="transmembrane region" description="Helical" evidence="1">
    <location>
        <begin position="20"/>
        <end position="40"/>
    </location>
</feature>
<evidence type="ECO:0000256" key="1">
    <source>
        <dbReference type="SAM" id="Phobius"/>
    </source>
</evidence>
<keyword evidence="3" id="KW-1185">Reference proteome</keyword>
<gene>
    <name evidence="2" type="ORF">ATC1_13930</name>
</gene>
<feature type="transmembrane region" description="Helical" evidence="1">
    <location>
        <begin position="52"/>
        <end position="75"/>
    </location>
</feature>
<dbReference type="AlphaFoldDB" id="A0A0S7BUN0"/>
<sequence length="184" mass="21000">MTWSVNLPLLTSSIVVKQMLFVLIASSLFVLVFMLIVEAFSGDLTFERFFNYLLFTLIILGILTSLAVIVMLIFYRNRYEYQFTLDETGVTAETKGGSRKKNAILNFLLIISHKPVLAGSGLIAASRLKEKITWKKVDSIQSDEKKLEVILRCRGRAIMLIRCTPENYSEVIRRVNEAVNVRMK</sequence>
<reference evidence="2" key="1">
    <citation type="journal article" date="2015" name="Genome Announc.">
        <title>Draft Genome Sequence of Anaerolineae Strain TC1, a Novel Isolate from a Methanogenic Wastewater Treatment System.</title>
        <authorList>
            <person name="Matsuura N."/>
            <person name="Tourlousse D.M."/>
            <person name="Sun L."/>
            <person name="Toyonaga M."/>
            <person name="Kuroda K."/>
            <person name="Ohashi A."/>
            <person name="Cruz R."/>
            <person name="Yamaguchi T."/>
            <person name="Sekiguchi Y."/>
        </authorList>
    </citation>
    <scope>NUCLEOTIDE SEQUENCE [LARGE SCALE GENOMIC DNA]</scope>
    <source>
        <strain evidence="2">TC1</strain>
    </source>
</reference>
<name>A0A0S7BUN0_9CHLR</name>
<accession>A0A0S7BUN0</accession>
<dbReference type="EMBL" id="DF968181">
    <property type="protein sequence ID" value="GAP40948.1"/>
    <property type="molecule type" value="Genomic_DNA"/>
</dbReference>